<dbReference type="EMBL" id="MKZO01000073">
    <property type="protein sequence ID" value="OLS59213.1"/>
    <property type="molecule type" value="Genomic_DNA"/>
</dbReference>
<dbReference type="Proteomes" id="UP000186736">
    <property type="component" value="Unassembled WGS sequence"/>
</dbReference>
<sequence>MKKHLIDALIQFTVGLLLLYIGAGSQPHEAGNSLPTLQTPELIRVHSPYNMDGANDWASFRDEGLGAGQVPAHINRRLNYQC</sequence>
<comment type="caution">
    <text evidence="1">The sequence shown here is derived from an EMBL/GenBank/DDBJ whole genome shotgun (WGS) entry which is preliminary data.</text>
</comment>
<dbReference type="RefSeq" id="WP_075806316.1">
    <property type="nucleotide sequence ID" value="NZ_MKZO01000073.1"/>
</dbReference>
<evidence type="ECO:0000313" key="2">
    <source>
        <dbReference type="Proteomes" id="UP000186736"/>
    </source>
</evidence>
<dbReference type="AlphaFoldDB" id="A0A1Q9QVN8"/>
<proteinExistence type="predicted"/>
<evidence type="ECO:0000313" key="1">
    <source>
        <dbReference type="EMBL" id="OLS59213.1"/>
    </source>
</evidence>
<accession>A0A1Q9QVN8</accession>
<protein>
    <submittedName>
        <fullName evidence="1">Uncharacterized protein</fullName>
    </submittedName>
</protein>
<reference evidence="1 2" key="1">
    <citation type="submission" date="2016-10" db="EMBL/GenBank/DDBJ databases">
        <title>Genome Sequence of Pseudomonas putida GM4FR.</title>
        <authorList>
            <person name="Poehlein A."/>
            <person name="Wemheuer F."/>
            <person name="Hollensteiner J."/>
            <person name="Wemheuer B."/>
        </authorList>
    </citation>
    <scope>NUCLEOTIDE SEQUENCE [LARGE SCALE GENOMIC DNA]</scope>
    <source>
        <strain evidence="1 2">GM4FR</strain>
    </source>
</reference>
<name>A0A1Q9QVN8_PSEPU</name>
<organism evidence="1 2">
    <name type="scientific">Pseudomonas putida</name>
    <name type="common">Arthrobacter siderocapsulatus</name>
    <dbReference type="NCBI Taxonomy" id="303"/>
    <lineage>
        <taxon>Bacteria</taxon>
        <taxon>Pseudomonadati</taxon>
        <taxon>Pseudomonadota</taxon>
        <taxon>Gammaproteobacteria</taxon>
        <taxon>Pseudomonadales</taxon>
        <taxon>Pseudomonadaceae</taxon>
        <taxon>Pseudomonas</taxon>
    </lineage>
</organism>
<gene>
    <name evidence="1" type="ORF">PSEMO_57220</name>
</gene>